<proteinExistence type="predicted"/>
<organism evidence="1 2">
    <name type="scientific">Cylindrotheca closterium</name>
    <dbReference type="NCBI Taxonomy" id="2856"/>
    <lineage>
        <taxon>Eukaryota</taxon>
        <taxon>Sar</taxon>
        <taxon>Stramenopiles</taxon>
        <taxon>Ochrophyta</taxon>
        <taxon>Bacillariophyta</taxon>
        <taxon>Bacillariophyceae</taxon>
        <taxon>Bacillariophycidae</taxon>
        <taxon>Bacillariales</taxon>
        <taxon>Bacillariaceae</taxon>
        <taxon>Cylindrotheca</taxon>
    </lineage>
</organism>
<reference evidence="1" key="1">
    <citation type="submission" date="2023-08" db="EMBL/GenBank/DDBJ databases">
        <authorList>
            <person name="Audoor S."/>
            <person name="Bilcke G."/>
        </authorList>
    </citation>
    <scope>NUCLEOTIDE SEQUENCE</scope>
</reference>
<comment type="caution">
    <text evidence="1">The sequence shown here is derived from an EMBL/GenBank/DDBJ whole genome shotgun (WGS) entry which is preliminary data.</text>
</comment>
<keyword evidence="2" id="KW-1185">Reference proteome</keyword>
<dbReference type="Proteomes" id="UP001295423">
    <property type="component" value="Unassembled WGS sequence"/>
</dbReference>
<gene>
    <name evidence="1" type="ORF">CYCCA115_LOCUS11940</name>
</gene>
<sequence>MSESFEKLEVTGFLEDFLRCATVPFPDPESTDWNEMLLDMRYSLKVSAPFLYERFQKDELCGDTLQAILNGRDGSRSGMPSQVEKRLQGIASAMVKTRTSPPDCCSKGN</sequence>
<evidence type="ECO:0000313" key="1">
    <source>
        <dbReference type="EMBL" id="CAJ1949129.1"/>
    </source>
</evidence>
<dbReference type="AlphaFoldDB" id="A0AAD2PUA5"/>
<name>A0AAD2PUA5_9STRA</name>
<dbReference type="EMBL" id="CAKOGP040001758">
    <property type="protein sequence ID" value="CAJ1949129.1"/>
    <property type="molecule type" value="Genomic_DNA"/>
</dbReference>
<protein>
    <submittedName>
        <fullName evidence="1">Uncharacterized protein</fullName>
    </submittedName>
</protein>
<accession>A0AAD2PUA5</accession>
<evidence type="ECO:0000313" key="2">
    <source>
        <dbReference type="Proteomes" id="UP001295423"/>
    </source>
</evidence>